<dbReference type="GO" id="GO:0000156">
    <property type="term" value="F:phosphorelay response regulator activity"/>
    <property type="evidence" value="ECO:0007669"/>
    <property type="project" value="TreeGrafter"/>
</dbReference>
<dbReference type="GO" id="GO:0032993">
    <property type="term" value="C:protein-DNA complex"/>
    <property type="evidence" value="ECO:0007669"/>
    <property type="project" value="TreeGrafter"/>
</dbReference>
<organism evidence="10 11">
    <name type="scientific">Wenzhouxiangella sediminis</name>
    <dbReference type="NCBI Taxonomy" id="1792836"/>
    <lineage>
        <taxon>Bacteria</taxon>
        <taxon>Pseudomonadati</taxon>
        <taxon>Pseudomonadota</taxon>
        <taxon>Gammaproteobacteria</taxon>
        <taxon>Chromatiales</taxon>
        <taxon>Wenzhouxiangellaceae</taxon>
        <taxon>Wenzhouxiangella</taxon>
    </lineage>
</organism>
<evidence type="ECO:0000259" key="9">
    <source>
        <dbReference type="PROSITE" id="PS51755"/>
    </source>
</evidence>
<dbReference type="SMART" id="SM00448">
    <property type="entry name" value="REC"/>
    <property type="match status" value="1"/>
</dbReference>
<evidence type="ECO:0000256" key="4">
    <source>
        <dbReference type="ARBA" id="ARBA00023125"/>
    </source>
</evidence>
<dbReference type="GO" id="GO:0005829">
    <property type="term" value="C:cytosol"/>
    <property type="evidence" value="ECO:0007669"/>
    <property type="project" value="TreeGrafter"/>
</dbReference>
<dbReference type="AlphaFoldDB" id="A0A3E1KAE1"/>
<gene>
    <name evidence="10" type="ORF">DZC52_05525</name>
</gene>
<dbReference type="PROSITE" id="PS50110">
    <property type="entry name" value="RESPONSE_REGULATORY"/>
    <property type="match status" value="1"/>
</dbReference>
<keyword evidence="5" id="KW-0804">Transcription</keyword>
<dbReference type="PANTHER" id="PTHR48111:SF71">
    <property type="entry name" value="TRANSCRIPTIONAL REGULATORY PROTEIN PHOP"/>
    <property type="match status" value="1"/>
</dbReference>
<dbReference type="InterPro" id="IPR011006">
    <property type="entry name" value="CheY-like_superfamily"/>
</dbReference>
<keyword evidence="2" id="KW-0902">Two-component regulatory system</keyword>
<keyword evidence="11" id="KW-1185">Reference proteome</keyword>
<dbReference type="EMBL" id="QUZK01000022">
    <property type="protein sequence ID" value="RFF31273.1"/>
    <property type="molecule type" value="Genomic_DNA"/>
</dbReference>
<dbReference type="OrthoDB" id="9802426at2"/>
<dbReference type="InterPro" id="IPR039420">
    <property type="entry name" value="WalR-like"/>
</dbReference>
<dbReference type="CDD" id="cd00383">
    <property type="entry name" value="trans_reg_C"/>
    <property type="match status" value="1"/>
</dbReference>
<dbReference type="GO" id="GO:0000976">
    <property type="term" value="F:transcription cis-regulatory region binding"/>
    <property type="evidence" value="ECO:0007669"/>
    <property type="project" value="TreeGrafter"/>
</dbReference>
<dbReference type="Pfam" id="PF00072">
    <property type="entry name" value="Response_reg"/>
    <property type="match status" value="1"/>
</dbReference>
<dbReference type="SMART" id="SM00862">
    <property type="entry name" value="Trans_reg_C"/>
    <property type="match status" value="1"/>
</dbReference>
<dbReference type="InterPro" id="IPR036388">
    <property type="entry name" value="WH-like_DNA-bd_sf"/>
</dbReference>
<evidence type="ECO:0000259" key="8">
    <source>
        <dbReference type="PROSITE" id="PS50110"/>
    </source>
</evidence>
<dbReference type="Pfam" id="PF00486">
    <property type="entry name" value="Trans_reg_C"/>
    <property type="match status" value="1"/>
</dbReference>
<evidence type="ECO:0000256" key="1">
    <source>
        <dbReference type="ARBA" id="ARBA00022553"/>
    </source>
</evidence>
<comment type="caution">
    <text evidence="10">The sequence shown here is derived from an EMBL/GenBank/DDBJ whole genome shotgun (WGS) entry which is preliminary data.</text>
</comment>
<evidence type="ECO:0000256" key="3">
    <source>
        <dbReference type="ARBA" id="ARBA00023015"/>
    </source>
</evidence>
<dbReference type="SUPFAM" id="SSF52172">
    <property type="entry name" value="CheY-like"/>
    <property type="match status" value="1"/>
</dbReference>
<dbReference type="Gene3D" id="3.40.50.2300">
    <property type="match status" value="1"/>
</dbReference>
<feature type="domain" description="Response regulatory" evidence="8">
    <location>
        <begin position="2"/>
        <end position="116"/>
    </location>
</feature>
<dbReference type="FunFam" id="3.40.50.2300:FF:000002">
    <property type="entry name" value="DNA-binding response regulator PhoP"/>
    <property type="match status" value="1"/>
</dbReference>
<feature type="DNA-binding region" description="OmpR/PhoB-type" evidence="7">
    <location>
        <begin position="124"/>
        <end position="222"/>
    </location>
</feature>
<dbReference type="Proteomes" id="UP000260351">
    <property type="component" value="Unassembled WGS sequence"/>
</dbReference>
<keyword evidence="3" id="KW-0805">Transcription regulation</keyword>
<dbReference type="PANTHER" id="PTHR48111">
    <property type="entry name" value="REGULATOR OF RPOS"/>
    <property type="match status" value="1"/>
</dbReference>
<reference evidence="10 11" key="1">
    <citation type="submission" date="2018-08" db="EMBL/GenBank/DDBJ databases">
        <title>Wenzhouxiangella salilacus sp. nov., a novel bacterium isolated from a saline lake in Xinjiang Province, China.</title>
        <authorList>
            <person name="Han S."/>
        </authorList>
    </citation>
    <scope>NUCLEOTIDE SEQUENCE [LARGE SCALE GENOMIC DNA]</scope>
    <source>
        <strain evidence="10 11">XDB06</strain>
    </source>
</reference>
<dbReference type="Gene3D" id="1.10.10.10">
    <property type="entry name" value="Winged helix-like DNA-binding domain superfamily/Winged helix DNA-binding domain"/>
    <property type="match status" value="1"/>
</dbReference>
<dbReference type="InterPro" id="IPR001789">
    <property type="entry name" value="Sig_transdc_resp-reg_receiver"/>
</dbReference>
<accession>A0A3E1KAE1</accession>
<evidence type="ECO:0000313" key="10">
    <source>
        <dbReference type="EMBL" id="RFF31273.1"/>
    </source>
</evidence>
<dbReference type="Gene3D" id="6.10.250.690">
    <property type="match status" value="1"/>
</dbReference>
<dbReference type="RefSeq" id="WP_116650121.1">
    <property type="nucleotide sequence ID" value="NZ_QUZK01000022.1"/>
</dbReference>
<evidence type="ECO:0000256" key="7">
    <source>
        <dbReference type="PROSITE-ProRule" id="PRU01091"/>
    </source>
</evidence>
<proteinExistence type="predicted"/>
<dbReference type="GO" id="GO:0006355">
    <property type="term" value="P:regulation of DNA-templated transcription"/>
    <property type="evidence" value="ECO:0007669"/>
    <property type="project" value="InterPro"/>
</dbReference>
<dbReference type="PROSITE" id="PS51755">
    <property type="entry name" value="OMPR_PHOB"/>
    <property type="match status" value="1"/>
</dbReference>
<evidence type="ECO:0000313" key="11">
    <source>
        <dbReference type="Proteomes" id="UP000260351"/>
    </source>
</evidence>
<keyword evidence="4 7" id="KW-0238">DNA-binding</keyword>
<feature type="modified residue" description="4-aspartylphosphate" evidence="6">
    <location>
        <position position="51"/>
    </location>
</feature>
<protein>
    <submittedName>
        <fullName evidence="10">DNA-binding response regulator</fullName>
    </submittedName>
</protein>
<feature type="domain" description="OmpR/PhoB-type" evidence="9">
    <location>
        <begin position="124"/>
        <end position="222"/>
    </location>
</feature>
<sequence length="225" mass="25736">MRILVVEDETELRELLGRALKRQGHAVDLAADGTNGLHFATEYPVDLAIIDLGLPGESGMEIVRRVRERDLKYPVLILTARSDWQDKVEALEIGADDYVTKPFRIEELMARVNALLRRSAGHAAPEVRVGPLQVNLSSQDVRLDGETMELTTFEYKVLEYFMLHPGQVVSKMELNEHLYDEDADPDSNVIEVIIGRLRRKLDPQGDWQPIETLRGRGYRFRRDED</sequence>
<evidence type="ECO:0000256" key="5">
    <source>
        <dbReference type="ARBA" id="ARBA00023163"/>
    </source>
</evidence>
<name>A0A3E1KAE1_9GAMM</name>
<evidence type="ECO:0000256" key="6">
    <source>
        <dbReference type="PROSITE-ProRule" id="PRU00169"/>
    </source>
</evidence>
<dbReference type="FunFam" id="1.10.10.10:FF:000005">
    <property type="entry name" value="Two-component system response regulator"/>
    <property type="match status" value="1"/>
</dbReference>
<dbReference type="InterPro" id="IPR001867">
    <property type="entry name" value="OmpR/PhoB-type_DNA-bd"/>
</dbReference>
<keyword evidence="1 6" id="KW-0597">Phosphoprotein</keyword>
<evidence type="ECO:0000256" key="2">
    <source>
        <dbReference type="ARBA" id="ARBA00023012"/>
    </source>
</evidence>